<feature type="coiled-coil region" evidence="1">
    <location>
        <begin position="164"/>
        <end position="191"/>
    </location>
</feature>
<feature type="region of interest" description="Disordered" evidence="2">
    <location>
        <begin position="434"/>
        <end position="488"/>
    </location>
</feature>
<dbReference type="Pfam" id="PF20566">
    <property type="entry name" value="Eap1"/>
    <property type="match status" value="1"/>
</dbReference>
<evidence type="ECO:0000256" key="1">
    <source>
        <dbReference type="SAM" id="Coils"/>
    </source>
</evidence>
<proteinExistence type="predicted"/>
<dbReference type="OrthoDB" id="3045089at2759"/>
<dbReference type="Proteomes" id="UP000235371">
    <property type="component" value="Unassembled WGS sequence"/>
</dbReference>
<evidence type="ECO:0000313" key="5">
    <source>
        <dbReference type="Proteomes" id="UP000235371"/>
    </source>
</evidence>
<evidence type="ECO:0000313" key="4">
    <source>
        <dbReference type="EMBL" id="PMD65619.1"/>
    </source>
</evidence>
<organism evidence="4 5">
    <name type="scientific">Hyaloscypha bicolor E</name>
    <dbReference type="NCBI Taxonomy" id="1095630"/>
    <lineage>
        <taxon>Eukaryota</taxon>
        <taxon>Fungi</taxon>
        <taxon>Dikarya</taxon>
        <taxon>Ascomycota</taxon>
        <taxon>Pezizomycotina</taxon>
        <taxon>Leotiomycetes</taxon>
        <taxon>Helotiales</taxon>
        <taxon>Hyaloscyphaceae</taxon>
        <taxon>Hyaloscypha</taxon>
        <taxon>Hyaloscypha bicolor</taxon>
    </lineage>
</organism>
<evidence type="ECO:0000256" key="2">
    <source>
        <dbReference type="SAM" id="MobiDB-lite"/>
    </source>
</evidence>
<dbReference type="GeneID" id="36590562"/>
<gene>
    <name evidence="4" type="ORF">K444DRAFT_625172</name>
</gene>
<dbReference type="RefSeq" id="XP_024742523.1">
    <property type="nucleotide sequence ID" value="XM_024882485.1"/>
</dbReference>
<feature type="compositionally biased region" description="Polar residues" evidence="2">
    <location>
        <begin position="520"/>
        <end position="532"/>
    </location>
</feature>
<keyword evidence="1" id="KW-0175">Coiled coil</keyword>
<feature type="region of interest" description="Disordered" evidence="2">
    <location>
        <begin position="662"/>
        <end position="730"/>
    </location>
</feature>
<reference evidence="4 5" key="1">
    <citation type="submission" date="2016-04" db="EMBL/GenBank/DDBJ databases">
        <title>A degradative enzymes factory behind the ericoid mycorrhizal symbiosis.</title>
        <authorList>
            <consortium name="DOE Joint Genome Institute"/>
            <person name="Martino E."/>
            <person name="Morin E."/>
            <person name="Grelet G."/>
            <person name="Kuo A."/>
            <person name="Kohler A."/>
            <person name="Daghino S."/>
            <person name="Barry K."/>
            <person name="Choi C."/>
            <person name="Cichocki N."/>
            <person name="Clum A."/>
            <person name="Copeland A."/>
            <person name="Hainaut M."/>
            <person name="Haridas S."/>
            <person name="Labutti K."/>
            <person name="Lindquist E."/>
            <person name="Lipzen A."/>
            <person name="Khouja H.-R."/>
            <person name="Murat C."/>
            <person name="Ohm R."/>
            <person name="Olson A."/>
            <person name="Spatafora J."/>
            <person name="Veneault-Fourrey C."/>
            <person name="Henrissat B."/>
            <person name="Grigoriev I."/>
            <person name="Martin F."/>
            <person name="Perotto S."/>
        </authorList>
    </citation>
    <scope>NUCLEOTIDE SEQUENCE [LARGE SCALE GENOMIC DNA]</scope>
    <source>
        <strain evidence="4 5">E</strain>
    </source>
</reference>
<feature type="region of interest" description="Disordered" evidence="2">
    <location>
        <begin position="590"/>
        <end position="624"/>
    </location>
</feature>
<dbReference type="AlphaFoldDB" id="A0A2J6TRI1"/>
<feature type="compositionally biased region" description="Low complexity" evidence="2">
    <location>
        <begin position="441"/>
        <end position="454"/>
    </location>
</feature>
<dbReference type="InterPro" id="IPR046784">
    <property type="entry name" value="Eap1"/>
</dbReference>
<keyword evidence="5" id="KW-1185">Reference proteome</keyword>
<evidence type="ECO:0000259" key="3">
    <source>
        <dbReference type="Pfam" id="PF22893"/>
    </source>
</evidence>
<dbReference type="InParanoid" id="A0A2J6TRI1"/>
<feature type="compositionally biased region" description="Acidic residues" evidence="2">
    <location>
        <begin position="705"/>
        <end position="730"/>
    </location>
</feature>
<dbReference type="PANTHER" id="PTHR38886">
    <property type="entry name" value="SESA DOMAIN-CONTAINING PROTEIN"/>
    <property type="match status" value="1"/>
</dbReference>
<dbReference type="InterPro" id="IPR054464">
    <property type="entry name" value="ULD_fung"/>
</dbReference>
<sequence>MSITFGSVGDIIAVGQIAYALAQALKDSSGSGREYQGLVKELQTFDQALLQVVALWQNYENSPELEALGKTTKEAIEDWRDTLLAFRLKVDKKYGASLCTGGSGNWLKDASKKVAWLKEKEDVLELRRKLQSASDVLTLLILTAMGKSNRLDSTAQEVRVELVYSLLQESVKRAEEQMTQLKLMNEKLESQARTSNMILSTVKSGVTKLTQVHAISVDMRNDLSLLQSHILAQHATPRGLGTHWQQEPVTLEDALGFMVPIPLELVNSWEMFDLILAKRFEKHPGHIKVQHKEFVIEEGSSGKEVSRMTDWSMCFRPGQKVDMSVVFQERSADSNHCPRCKTRSELSSEVRIQCASCNMWFQRITEVEESDGNHDVPDIPRKHFRVPQRACGPVLSPADFKRVRMLRKLLIASHMMARGEMGKEVAKKKEHFKFEAPSLEPTSTSNPSPKSPNTFVPWSPRSASYLTKHRKTTSRTRTADEDGGSRFSGKPVIGTLLGAAAGAAFAYAMVRSESPEPRQQDTSSSFRQSPSPVTDDAQKSAGAKIIISPPDSEQNSSDDAHDEDTEVQRGQPLEHLAELQTAIRVIEQHRESSANQTAEEFVDANEGTGQESDGWSTVKPRKDFGEEDAERFNSRMGFDQHLHAPSPFNYSLFNFGGYSGTDENSTGSYDFLPPPSFDEPRPAKTGSILRRDQRQEREPEWMDQAAEDEPEWMDQAAEDEPEWMDQAAEDEPEWMDQAAEDESPMHTYEEFQDWKKRILAAEAKQRSEIQGPL</sequence>
<accession>A0A2J6TRI1</accession>
<dbReference type="STRING" id="1095630.A0A2J6TRI1"/>
<feature type="region of interest" description="Disordered" evidence="2">
    <location>
        <begin position="512"/>
        <end position="571"/>
    </location>
</feature>
<dbReference type="Pfam" id="PF22893">
    <property type="entry name" value="ULD_2"/>
    <property type="match status" value="1"/>
</dbReference>
<dbReference type="EMBL" id="KZ613746">
    <property type="protein sequence ID" value="PMD65619.1"/>
    <property type="molecule type" value="Genomic_DNA"/>
</dbReference>
<protein>
    <recommendedName>
        <fullName evidence="3">Ubiquitin-like domain-containing protein</fullName>
    </recommendedName>
</protein>
<name>A0A2J6TRI1_9HELO</name>
<dbReference type="PANTHER" id="PTHR38886:SF1">
    <property type="entry name" value="NACHT-NTPASE AND P-LOOP NTPASES N-TERMINAL DOMAIN-CONTAINING PROTEIN"/>
    <property type="match status" value="1"/>
</dbReference>
<feature type="compositionally biased region" description="Basic and acidic residues" evidence="2">
    <location>
        <begin position="689"/>
        <end position="700"/>
    </location>
</feature>
<feature type="domain" description="Ubiquitin-like" evidence="3">
    <location>
        <begin position="245"/>
        <end position="328"/>
    </location>
</feature>